<gene>
    <name evidence="2" type="ORF">BHF72_2096</name>
</gene>
<keyword evidence="2" id="KW-0808">Transferase</keyword>
<dbReference type="GO" id="GO:0016757">
    <property type="term" value="F:glycosyltransferase activity"/>
    <property type="evidence" value="ECO:0007669"/>
    <property type="project" value="InterPro"/>
</dbReference>
<reference evidence="2 3" key="1">
    <citation type="submission" date="2016-09" db="EMBL/GenBank/DDBJ databases">
        <authorList>
            <person name="Capua I."/>
            <person name="De Benedictis P."/>
            <person name="Joannis T."/>
            <person name="Lombin L.H."/>
            <person name="Cattoli G."/>
        </authorList>
    </citation>
    <scope>NUCLEOTIDE SEQUENCE [LARGE SCALE GENOMIC DNA]</scope>
    <source>
        <strain evidence="2 3">NRS-1</strain>
    </source>
</reference>
<dbReference type="CDD" id="cd03801">
    <property type="entry name" value="GT4_PimA-like"/>
    <property type="match status" value="1"/>
</dbReference>
<name>A0A1E5UFI1_9FLAO</name>
<dbReference type="Gene3D" id="3.40.50.2000">
    <property type="entry name" value="Glycogen Phosphorylase B"/>
    <property type="match status" value="2"/>
</dbReference>
<proteinExistence type="predicted"/>
<dbReference type="PANTHER" id="PTHR12526">
    <property type="entry name" value="GLYCOSYLTRANSFERASE"/>
    <property type="match status" value="1"/>
</dbReference>
<dbReference type="SUPFAM" id="SSF53756">
    <property type="entry name" value="UDP-Glycosyltransferase/glycogen phosphorylase"/>
    <property type="match status" value="1"/>
</dbReference>
<dbReference type="PANTHER" id="PTHR12526:SF637">
    <property type="entry name" value="GLYCOSYLTRANSFERASE EPSF-RELATED"/>
    <property type="match status" value="1"/>
</dbReference>
<protein>
    <submittedName>
        <fullName evidence="2">Glycosyl transferases group 1 family protein</fullName>
    </submittedName>
</protein>
<keyword evidence="3" id="KW-1185">Reference proteome</keyword>
<dbReference type="AlphaFoldDB" id="A0A1E5UFI1"/>
<evidence type="ECO:0000313" key="3">
    <source>
        <dbReference type="Proteomes" id="UP000095601"/>
    </source>
</evidence>
<organism evidence="2 3">
    <name type="scientific">Cloacibacterium normanense</name>
    <dbReference type="NCBI Taxonomy" id="237258"/>
    <lineage>
        <taxon>Bacteria</taxon>
        <taxon>Pseudomonadati</taxon>
        <taxon>Bacteroidota</taxon>
        <taxon>Flavobacteriia</taxon>
        <taxon>Flavobacteriales</taxon>
        <taxon>Weeksellaceae</taxon>
    </lineage>
</organism>
<comment type="caution">
    <text evidence="2">The sequence shown here is derived from an EMBL/GenBank/DDBJ whole genome shotgun (WGS) entry which is preliminary data.</text>
</comment>
<accession>A0A1E5UFI1</accession>
<dbReference type="STRING" id="237258.SAMN04489756_11013"/>
<evidence type="ECO:0000313" key="2">
    <source>
        <dbReference type="EMBL" id="OEL11455.1"/>
    </source>
</evidence>
<sequence>MIYNQKKKKYVLKMYKFFRKNIYFHATSKKEYNEIKNFFPTAEVITIPNLIKSPERIHHPIQNDFLFVGRIHPIKGIDRLIEACAKSEKFLNSNYRLLIVGKGEKSQLTFYNNLLKIIEENHLHNKVIFLGHQDGKEKEKYYAQSKFLFLTSDSENFGNVVIEALNQGTPVVASLGTPWEILEEFKAGFHIQNSAEEIAKIFDKIIELPEQEYAAYRENAVKLVDQNYNIDSQFYKWIEAYQNVLK</sequence>
<dbReference type="InterPro" id="IPR001296">
    <property type="entry name" value="Glyco_trans_1"/>
</dbReference>
<feature type="domain" description="Glycosyl transferase family 1" evidence="1">
    <location>
        <begin position="62"/>
        <end position="220"/>
    </location>
</feature>
<dbReference type="Proteomes" id="UP000095601">
    <property type="component" value="Unassembled WGS sequence"/>
</dbReference>
<dbReference type="Pfam" id="PF00534">
    <property type="entry name" value="Glycos_transf_1"/>
    <property type="match status" value="1"/>
</dbReference>
<evidence type="ECO:0000259" key="1">
    <source>
        <dbReference type="Pfam" id="PF00534"/>
    </source>
</evidence>
<dbReference type="EMBL" id="MKGI01000041">
    <property type="protein sequence ID" value="OEL11455.1"/>
    <property type="molecule type" value="Genomic_DNA"/>
</dbReference>